<evidence type="ECO:0000259" key="8">
    <source>
        <dbReference type="Pfam" id="PF00078"/>
    </source>
</evidence>
<dbReference type="Gene3D" id="3.10.10.10">
    <property type="entry name" value="HIV Type 1 Reverse Transcriptase, subunit A, domain 1"/>
    <property type="match status" value="2"/>
</dbReference>
<keyword evidence="12" id="KW-1185">Reference proteome</keyword>
<feature type="domain" description="Integrase zinc-binding" evidence="10">
    <location>
        <begin position="740"/>
        <end position="794"/>
    </location>
</feature>
<dbReference type="InterPro" id="IPR021109">
    <property type="entry name" value="Peptidase_aspartic_dom_sf"/>
</dbReference>
<proteinExistence type="predicted"/>
<comment type="caution">
    <text evidence="11">The sequence shown here is derived from an EMBL/GenBank/DDBJ whole genome shotgun (WGS) entry which is preliminary data.</text>
</comment>
<keyword evidence="2" id="KW-0808">Transferase</keyword>
<dbReference type="PANTHER" id="PTHR37984">
    <property type="entry name" value="PROTEIN CBG26694"/>
    <property type="match status" value="1"/>
</dbReference>
<dbReference type="InterPro" id="IPR000477">
    <property type="entry name" value="RT_dom"/>
</dbReference>
<keyword evidence="4" id="KW-0540">Nuclease</keyword>
<evidence type="ECO:0000256" key="3">
    <source>
        <dbReference type="ARBA" id="ARBA00022695"/>
    </source>
</evidence>
<dbReference type="Gene3D" id="3.30.70.270">
    <property type="match status" value="2"/>
</dbReference>
<keyword evidence="3" id="KW-0548">Nucleotidyltransferase</keyword>
<dbReference type="InterPro" id="IPR041588">
    <property type="entry name" value="Integrase_H2C2"/>
</dbReference>
<reference evidence="11" key="2">
    <citation type="submission" date="2022-01" db="EMBL/GenBank/DDBJ databases">
        <authorList>
            <person name="Yamashiro T."/>
            <person name="Shiraishi A."/>
            <person name="Satake H."/>
            <person name="Nakayama K."/>
        </authorList>
    </citation>
    <scope>NUCLEOTIDE SEQUENCE</scope>
</reference>
<dbReference type="InterPro" id="IPR041373">
    <property type="entry name" value="RT_RNaseH"/>
</dbReference>
<protein>
    <recommendedName>
        <fullName evidence="1">RNA-directed DNA polymerase</fullName>
        <ecNumber evidence="1">2.7.7.49</ecNumber>
    </recommendedName>
</protein>
<dbReference type="InterPro" id="IPR050951">
    <property type="entry name" value="Retrovirus_Pol_polyprotein"/>
</dbReference>
<evidence type="ECO:0000256" key="6">
    <source>
        <dbReference type="ARBA" id="ARBA00022801"/>
    </source>
</evidence>
<keyword evidence="7 11" id="KW-0695">RNA-directed DNA polymerase</keyword>
<dbReference type="InterPro" id="IPR043502">
    <property type="entry name" value="DNA/RNA_pol_sf"/>
</dbReference>
<evidence type="ECO:0000256" key="7">
    <source>
        <dbReference type="ARBA" id="ARBA00022918"/>
    </source>
</evidence>
<dbReference type="CDD" id="cd00303">
    <property type="entry name" value="retropepsin_like"/>
    <property type="match status" value="1"/>
</dbReference>
<dbReference type="Pfam" id="PF08284">
    <property type="entry name" value="RVP_2"/>
    <property type="match status" value="1"/>
</dbReference>
<evidence type="ECO:0000259" key="10">
    <source>
        <dbReference type="Pfam" id="PF17921"/>
    </source>
</evidence>
<dbReference type="CDD" id="cd09274">
    <property type="entry name" value="RNase_HI_RT_Ty3"/>
    <property type="match status" value="1"/>
</dbReference>
<gene>
    <name evidence="11" type="ORF">Tco_1093516</name>
</gene>
<name>A0ABQ5ICW8_9ASTR</name>
<evidence type="ECO:0000313" key="12">
    <source>
        <dbReference type="Proteomes" id="UP001151760"/>
    </source>
</evidence>
<feature type="domain" description="Reverse transcriptase" evidence="8">
    <location>
        <begin position="394"/>
        <end position="521"/>
    </location>
</feature>
<sequence>MMSSPNHPTSDIEDAFSSNFLDYIPASLDYSPASPGNTSSKSSNNSSGLVLIASPTLSLFHNNPYIKVMQAYYAKESPIPPPTIVPPSPMLSPIMPPKRTSTSEAPAMTQAAIRKLVADSVAAALEAQAASTNNPNRNTGPTGTPVARNGNYKEFISCQPFYFNADKSFISISLASMLNIPPITIDTFYDIEMADGNLVSTNTVIQGATLTLLNQPFEIDLMPIKLGSFDVIVGMDWLSKYHARIICDEKIVHIPIDGETLIIRGDRSKTRLSLISCIKTERYISRGCQVFIAQVMKKKSDEKRLEDIPVVREFPEVFPEDLPGLPPVRQVEFQIDLIPGATPVARAPYRLAPSEMQELSNQLQELADRGFIRPSTSPWGAPVLFVKKKDGSFRMCIDYRRGSSVYSKIDLRSGYHQLRVRDEDIPKTAFRTRYRHYEFQVMPFGLTNAPAVFMDLMNRVCKPYLDKFVIVFIDDILIYSHNKEEHANHFRIILELLKKEKLYAKFSKCDFWIHITQFLGHLIDSQGLHVDPAKIEAVKNWASHTTPTEIRQFLGLAGYYRRFIKGFSKIAKSLTELTQKKTRSISGAKIKSLGAVLMKREKVIAYASRQLKPHEENYTTHDLELGVVRILDQKELNMRQRRWLELLADYDYEIRYHPRKANVVVDALSRKKRIKSLRVRSLVMTIHLNLPTQILKAQTEALKEENIKAKNLRGMDKAFEIHPDGTRCIKNRSWLPLFGNLRDLIMHECHKSKYSIHPGSEKIYQDLKKLYWWPNMKAIIAEYVGKCLTCSRVTSTTEDSYVEVGENNNGFLYKTSQNIKWT</sequence>
<dbReference type="Pfam" id="PF17917">
    <property type="entry name" value="RT_RNaseH"/>
    <property type="match status" value="1"/>
</dbReference>
<dbReference type="Gene3D" id="1.10.340.70">
    <property type="match status" value="1"/>
</dbReference>
<feature type="domain" description="Reverse transcriptase RNase H-like" evidence="9">
    <location>
        <begin position="590"/>
        <end position="625"/>
    </location>
</feature>
<accession>A0ABQ5ICW8</accession>
<evidence type="ECO:0000256" key="5">
    <source>
        <dbReference type="ARBA" id="ARBA00022759"/>
    </source>
</evidence>
<dbReference type="EC" id="2.7.7.49" evidence="1"/>
<evidence type="ECO:0000256" key="4">
    <source>
        <dbReference type="ARBA" id="ARBA00022722"/>
    </source>
</evidence>
<dbReference type="Pfam" id="PF17921">
    <property type="entry name" value="Integrase_H2C2"/>
    <property type="match status" value="1"/>
</dbReference>
<keyword evidence="6" id="KW-0378">Hydrolase</keyword>
<organism evidence="11 12">
    <name type="scientific">Tanacetum coccineum</name>
    <dbReference type="NCBI Taxonomy" id="301880"/>
    <lineage>
        <taxon>Eukaryota</taxon>
        <taxon>Viridiplantae</taxon>
        <taxon>Streptophyta</taxon>
        <taxon>Embryophyta</taxon>
        <taxon>Tracheophyta</taxon>
        <taxon>Spermatophyta</taxon>
        <taxon>Magnoliopsida</taxon>
        <taxon>eudicotyledons</taxon>
        <taxon>Gunneridae</taxon>
        <taxon>Pentapetalae</taxon>
        <taxon>asterids</taxon>
        <taxon>campanulids</taxon>
        <taxon>Asterales</taxon>
        <taxon>Asteraceae</taxon>
        <taxon>Asteroideae</taxon>
        <taxon>Anthemideae</taxon>
        <taxon>Anthemidinae</taxon>
        <taxon>Tanacetum</taxon>
    </lineage>
</organism>
<dbReference type="Pfam" id="PF00078">
    <property type="entry name" value="RVT_1"/>
    <property type="match status" value="1"/>
</dbReference>
<reference evidence="11" key="1">
    <citation type="journal article" date="2022" name="Int. J. Mol. Sci.">
        <title>Draft Genome of Tanacetum Coccineum: Genomic Comparison of Closely Related Tanacetum-Family Plants.</title>
        <authorList>
            <person name="Yamashiro T."/>
            <person name="Shiraishi A."/>
            <person name="Nakayama K."/>
            <person name="Satake H."/>
        </authorList>
    </citation>
    <scope>NUCLEOTIDE SEQUENCE</scope>
</reference>
<dbReference type="CDD" id="cd01647">
    <property type="entry name" value="RT_LTR"/>
    <property type="match status" value="1"/>
</dbReference>
<dbReference type="EMBL" id="BQNB010020633">
    <property type="protein sequence ID" value="GJT97998.1"/>
    <property type="molecule type" value="Genomic_DNA"/>
</dbReference>
<dbReference type="PANTHER" id="PTHR37984:SF5">
    <property type="entry name" value="PROTEIN NYNRIN-LIKE"/>
    <property type="match status" value="1"/>
</dbReference>
<evidence type="ECO:0000313" key="11">
    <source>
        <dbReference type="EMBL" id="GJT97998.1"/>
    </source>
</evidence>
<evidence type="ECO:0000256" key="2">
    <source>
        <dbReference type="ARBA" id="ARBA00022679"/>
    </source>
</evidence>
<keyword evidence="5" id="KW-0255">Endonuclease</keyword>
<evidence type="ECO:0000259" key="9">
    <source>
        <dbReference type="Pfam" id="PF17917"/>
    </source>
</evidence>
<evidence type="ECO:0000256" key="1">
    <source>
        <dbReference type="ARBA" id="ARBA00012493"/>
    </source>
</evidence>
<dbReference type="InterPro" id="IPR043128">
    <property type="entry name" value="Rev_trsase/Diguanyl_cyclase"/>
</dbReference>
<dbReference type="SUPFAM" id="SSF56672">
    <property type="entry name" value="DNA/RNA polymerases"/>
    <property type="match status" value="1"/>
</dbReference>
<dbReference type="Gene3D" id="2.40.70.10">
    <property type="entry name" value="Acid Proteases"/>
    <property type="match status" value="1"/>
</dbReference>
<dbReference type="GO" id="GO:0003964">
    <property type="term" value="F:RNA-directed DNA polymerase activity"/>
    <property type="evidence" value="ECO:0007669"/>
    <property type="project" value="UniProtKB-KW"/>
</dbReference>
<dbReference type="Proteomes" id="UP001151760">
    <property type="component" value="Unassembled WGS sequence"/>
</dbReference>